<gene>
    <name evidence="2" type="ORF">WN55_00279</name>
</gene>
<dbReference type="PANTHER" id="PTHR31508">
    <property type="entry name" value="PROTEIN PITCHFORK"/>
    <property type="match status" value="1"/>
</dbReference>
<feature type="compositionally biased region" description="Basic residues" evidence="1">
    <location>
        <begin position="584"/>
        <end position="600"/>
    </location>
</feature>
<dbReference type="EMBL" id="KQ434870">
    <property type="protein sequence ID" value="KZC09607.1"/>
    <property type="molecule type" value="Genomic_DNA"/>
</dbReference>
<feature type="compositionally biased region" description="Basic and acidic residues" evidence="1">
    <location>
        <begin position="572"/>
        <end position="583"/>
    </location>
</feature>
<dbReference type="PANTHER" id="PTHR31508:SF2">
    <property type="entry name" value="PROTEIN PITCHFORK"/>
    <property type="match status" value="1"/>
</dbReference>
<keyword evidence="3" id="KW-1185">Reference proteome</keyword>
<dbReference type="Pfam" id="PF07004">
    <property type="entry name" value="SHIPPO-rpt"/>
    <property type="match status" value="1"/>
</dbReference>
<evidence type="ECO:0000256" key="1">
    <source>
        <dbReference type="SAM" id="MobiDB-lite"/>
    </source>
</evidence>
<sequence>MAYDKVERFSKLTSQTPADIGPGTYDPTNLSCPPRLLSTGGVSIDFTDVRFKYRLHEGPGPVYDLSEDLFKPQKTRSHPCKFRGSVGKLWVIPPPRSSLPRSTTIPGKFDTGYDINQYGVLIKNPPIRHEPPEFYNIPRGETCYTTLKYKGNFWSRMTGKTEPRPSLTPSPGDYEHDTKKTAAQIRDEKVREAKRGASKQLRYLDSLYRRKMLENIPAPNSYNVKGAFDRYLKTVCKCDPYLVESPAFAQTAKVIHPRKFVLKILNRFHDKVKSDTPGPGAYDPEDRMKCVTSICNAPFDSYAGRFQKITVEPGPTPSDYQTDVGNLAYESQKRFKRTCKESNPYKYYKNVFVFDDYEGDYTNIPKKDEEKKCKIYHAAFKSRTERFPTQKADVPDPGAYDVSPAFKANRDKCNFPSRRLPAPFGSRANRFQKMLRSDDVQRPEPGTYDITVDIGKGVVGGVISLPREDSNKTRVPGPAHYCVRKELWHSFGARASRAFGTRGMRFKHANLLYAQRRRRGSPRPGSNSVDSCHRGMLPLIVTREHHSNKNRRITRRPVSADSPVIARPPWDPLKHLPKPDGTNRRKRHLSKVPSPLRRRNPGPSPLHHFPPDCTSLLERWWDRDGVDTCRGTRQMHRRVIRSGCGCPTIDAGHFAVREQWCLPVSLVDASTEMSSRDCPTRTDGNTVSPWKLRLGP</sequence>
<dbReference type="GO" id="GO:0008092">
    <property type="term" value="F:cytoskeletal protein binding"/>
    <property type="evidence" value="ECO:0007669"/>
    <property type="project" value="TreeGrafter"/>
</dbReference>
<dbReference type="InterPro" id="IPR033602">
    <property type="entry name" value="CIMAP3"/>
</dbReference>
<protein>
    <submittedName>
        <fullName evidence="2">Uncharacterized protein C4orf37 like protein</fullName>
    </submittedName>
</protein>
<evidence type="ECO:0000313" key="3">
    <source>
        <dbReference type="Proteomes" id="UP000076502"/>
    </source>
</evidence>
<organism evidence="2 3">
    <name type="scientific">Dufourea novaeangliae</name>
    <name type="common">Sweat bee</name>
    <dbReference type="NCBI Taxonomy" id="178035"/>
    <lineage>
        <taxon>Eukaryota</taxon>
        <taxon>Metazoa</taxon>
        <taxon>Ecdysozoa</taxon>
        <taxon>Arthropoda</taxon>
        <taxon>Hexapoda</taxon>
        <taxon>Insecta</taxon>
        <taxon>Pterygota</taxon>
        <taxon>Neoptera</taxon>
        <taxon>Endopterygota</taxon>
        <taxon>Hymenoptera</taxon>
        <taxon>Apocrita</taxon>
        <taxon>Aculeata</taxon>
        <taxon>Apoidea</taxon>
        <taxon>Anthophila</taxon>
        <taxon>Halictidae</taxon>
        <taxon>Rophitinae</taxon>
        <taxon>Dufourea</taxon>
    </lineage>
</organism>
<dbReference type="Proteomes" id="UP000076502">
    <property type="component" value="Unassembled WGS sequence"/>
</dbReference>
<dbReference type="STRING" id="178035.A0A154PCU1"/>
<reference evidence="2 3" key="1">
    <citation type="submission" date="2015-07" db="EMBL/GenBank/DDBJ databases">
        <title>The genome of Dufourea novaeangliae.</title>
        <authorList>
            <person name="Pan H."/>
            <person name="Kapheim K."/>
        </authorList>
    </citation>
    <scope>NUCLEOTIDE SEQUENCE [LARGE SCALE GENOMIC DNA]</scope>
    <source>
        <strain evidence="2">0120121106</strain>
        <tissue evidence="2">Whole body</tissue>
    </source>
</reference>
<feature type="region of interest" description="Disordered" evidence="1">
    <location>
        <begin position="540"/>
        <end position="610"/>
    </location>
</feature>
<proteinExistence type="predicted"/>
<accession>A0A154PCU1</accession>
<evidence type="ECO:0000313" key="2">
    <source>
        <dbReference type="EMBL" id="KZC09607.1"/>
    </source>
</evidence>
<dbReference type="InterPro" id="IPR010736">
    <property type="entry name" value="SHIPPO-rpt"/>
</dbReference>
<name>A0A154PCU1_DUFNO</name>
<feature type="region of interest" description="Disordered" evidence="1">
    <location>
        <begin position="159"/>
        <end position="180"/>
    </location>
</feature>
<feature type="region of interest" description="Disordered" evidence="1">
    <location>
        <begin position="674"/>
        <end position="696"/>
    </location>
</feature>
<dbReference type="AlphaFoldDB" id="A0A154PCU1"/>
<dbReference type="GO" id="GO:0031344">
    <property type="term" value="P:regulation of cell projection organization"/>
    <property type="evidence" value="ECO:0007669"/>
    <property type="project" value="TreeGrafter"/>
</dbReference>